<protein>
    <submittedName>
        <fullName evidence="1">Uncharacterized protein</fullName>
    </submittedName>
</protein>
<proteinExistence type="predicted"/>
<gene>
    <name evidence="1" type="ORF">NP7_10205</name>
</gene>
<accession>A0A2D2LXH6</accession>
<dbReference type="EMBL" id="CP024444">
    <property type="protein sequence ID" value="ATR79727.1"/>
    <property type="molecule type" value="Genomic_DNA"/>
</dbReference>
<dbReference type="Proteomes" id="UP000229340">
    <property type="component" value="Plasmid pNP7-1"/>
</dbReference>
<keyword evidence="1" id="KW-0614">Plasmid</keyword>
<organism evidence="1 2">
    <name type="scientific">Faucicola osloensis</name>
    <name type="common">Moraxella osloensis</name>
    <dbReference type="NCBI Taxonomy" id="34062"/>
    <lineage>
        <taxon>Bacteria</taxon>
        <taxon>Pseudomonadati</taxon>
        <taxon>Pseudomonadota</taxon>
        <taxon>Gammaproteobacteria</taxon>
        <taxon>Moraxellales</taxon>
        <taxon>Moraxellaceae</taxon>
        <taxon>Faucicola</taxon>
    </lineage>
</organism>
<sequence>MQAYEQIQSHAPSFAQITDPVFNELCVVQTDILFPNVIHYSEHPKISPVLLNTATTVLTPIDAQALLTKYANELKSLHHTLTKDLGFMSLIALVHTLYLMEAHAMGEQQAIDAVVAQTQARLHINQSFIGNRFINNPNSKNNEVPHVL</sequence>
<name>A0A2D2LXH6_FAUOS</name>
<dbReference type="RefSeq" id="WP_100271081.1">
    <property type="nucleotide sequence ID" value="NZ_CP024444.1"/>
</dbReference>
<reference evidence="2" key="1">
    <citation type="submission" date="2017-10" db="EMBL/GenBank/DDBJ databases">
        <title>Complete genome sequence of Moraxella osloensis NP7 isolated from human skin.</title>
        <authorList>
            <person name="Lee K."/>
            <person name="Lim J.Y."/>
            <person name="Hwang I."/>
        </authorList>
    </citation>
    <scope>NUCLEOTIDE SEQUENCE [LARGE SCALE GENOMIC DNA]</scope>
    <source>
        <strain evidence="2">NP7</strain>
        <plasmid evidence="2">pnp7-1</plasmid>
    </source>
</reference>
<evidence type="ECO:0000313" key="1">
    <source>
        <dbReference type="EMBL" id="ATR79727.1"/>
    </source>
</evidence>
<geneLocation type="plasmid" evidence="2">
    <name>pnp7-1</name>
</geneLocation>
<evidence type="ECO:0000313" key="2">
    <source>
        <dbReference type="Proteomes" id="UP000229340"/>
    </source>
</evidence>
<dbReference type="AlphaFoldDB" id="A0A2D2LXH6"/>